<proteinExistence type="predicted"/>
<evidence type="ECO:0000313" key="4">
    <source>
        <dbReference type="Proteomes" id="UP001523392"/>
    </source>
</evidence>
<dbReference type="PANTHER" id="PTHR44757">
    <property type="entry name" value="DIGUANYLATE CYCLASE DGCP"/>
    <property type="match status" value="1"/>
</dbReference>
<evidence type="ECO:0000259" key="1">
    <source>
        <dbReference type="PROSITE" id="PS50883"/>
    </source>
</evidence>
<dbReference type="Pfam" id="PF00990">
    <property type="entry name" value="GGDEF"/>
    <property type="match status" value="1"/>
</dbReference>
<keyword evidence="4" id="KW-1185">Reference proteome</keyword>
<dbReference type="InterPro" id="IPR035965">
    <property type="entry name" value="PAS-like_dom_sf"/>
</dbReference>
<dbReference type="Gene3D" id="3.30.450.20">
    <property type="entry name" value="PAS domain"/>
    <property type="match status" value="1"/>
</dbReference>
<protein>
    <submittedName>
        <fullName evidence="3">EAL domain-containing protein</fullName>
    </submittedName>
</protein>
<sequence>MLLALSAAHVSGLVQERQEALRNTSRYNLGWTAAQAGHEVSRLQAALGALILRHGDAEREEVETWLDLLASRVAVLRAGEVGAFVRADPEVSEIVASLASAVEAARPLLASLDQAGAVSQLMRSFEALNSRMARLASLAHARGADLAQEDYEELAALHWQFSRLLMGLIATSLLLAALAAWHNRLLAKANADVSSLVESLRKTGESLSHANLQVREAMAALSKQNATLRARDAELRRQNQLFHAALSNMPQGLAMFDAEHRVIVCNSRLEEMFHLPRGTATPGVHAADILRRAGTAGGFGARATEAVWAEHRMLAAGAKAATFVREDDQGRSLWVSHRPLADGGWVATYEDVTESRRAEARIRHLANHDALTDLPNRRHFGELLQQALRDHGDGGTAMALLLMDLDNFKNVNDTLGHQAGDLLLRSAAARIKAHLHDGGIVARLGGDEFAILAVGGAAVTERVEALAKRITEALAMPFSLGGYKASVAASIGIAWANGAGLSAEAMMKHADVALYRAKAEGRGTYRIFEQSMAAELQTKMELEADLRHALDRHELEVHYQPVYSIVENRLAGFEALLRWRHPVRGLVQPADFIPLAEETGLILQFGEWVLRQACREAANFPQDVKVAVNVSAVQFASNDLLQVIGSALRESGLAPRRLELEVTESVLLQDNDAVVAAFDRLRALGVGISLDDFGTKYSSLSYLRNFPLDKIKIDQSFVRDMVTREDCRAIVRSIARLATSLGMVATAEGVESAAQLELVREAGCAEAQGYFWGAAAPATALDRFFVRQPAPALIGGVAVVSGRHA</sequence>
<dbReference type="Gene3D" id="3.30.70.270">
    <property type="match status" value="1"/>
</dbReference>
<dbReference type="InterPro" id="IPR029787">
    <property type="entry name" value="Nucleotide_cyclase"/>
</dbReference>
<dbReference type="SUPFAM" id="SSF141868">
    <property type="entry name" value="EAL domain-like"/>
    <property type="match status" value="1"/>
</dbReference>
<reference evidence="3 4" key="1">
    <citation type="submission" date="2021-12" db="EMBL/GenBank/DDBJ databases">
        <title>Siccirubricoccus leaddurans sp. nov., a high concentration Zn2+ tolerance bacterium.</title>
        <authorList>
            <person name="Cao Y."/>
        </authorList>
    </citation>
    <scope>NUCLEOTIDE SEQUENCE [LARGE SCALE GENOMIC DNA]</scope>
    <source>
        <strain evidence="3 4">KC 17139</strain>
    </source>
</reference>
<feature type="domain" description="EAL" evidence="1">
    <location>
        <begin position="539"/>
        <end position="789"/>
    </location>
</feature>
<evidence type="ECO:0000313" key="3">
    <source>
        <dbReference type="EMBL" id="MCO6415701.1"/>
    </source>
</evidence>
<dbReference type="PROSITE" id="PS50887">
    <property type="entry name" value="GGDEF"/>
    <property type="match status" value="1"/>
</dbReference>
<gene>
    <name evidence="3" type="ORF">JYK14_05850</name>
</gene>
<dbReference type="Gene3D" id="3.20.20.450">
    <property type="entry name" value="EAL domain"/>
    <property type="match status" value="1"/>
</dbReference>
<dbReference type="InterPro" id="IPR052155">
    <property type="entry name" value="Biofilm_reg_signaling"/>
</dbReference>
<dbReference type="Pfam" id="PF12860">
    <property type="entry name" value="PAS_7"/>
    <property type="match status" value="1"/>
</dbReference>
<dbReference type="SUPFAM" id="SSF55785">
    <property type="entry name" value="PYP-like sensor domain (PAS domain)"/>
    <property type="match status" value="1"/>
</dbReference>
<dbReference type="SMART" id="SM00052">
    <property type="entry name" value="EAL"/>
    <property type="match status" value="1"/>
</dbReference>
<dbReference type="Proteomes" id="UP001523392">
    <property type="component" value="Unassembled WGS sequence"/>
</dbReference>
<evidence type="ECO:0000259" key="2">
    <source>
        <dbReference type="PROSITE" id="PS50887"/>
    </source>
</evidence>
<accession>A0ABT1D1B3</accession>
<dbReference type="InterPro" id="IPR000160">
    <property type="entry name" value="GGDEF_dom"/>
</dbReference>
<dbReference type="EMBL" id="JAFIRR010000030">
    <property type="protein sequence ID" value="MCO6415701.1"/>
    <property type="molecule type" value="Genomic_DNA"/>
</dbReference>
<name>A0ABT1D1B3_9PROT</name>
<dbReference type="CDD" id="cd01948">
    <property type="entry name" value="EAL"/>
    <property type="match status" value="1"/>
</dbReference>
<dbReference type="PROSITE" id="PS50883">
    <property type="entry name" value="EAL"/>
    <property type="match status" value="1"/>
</dbReference>
<feature type="domain" description="GGDEF" evidence="2">
    <location>
        <begin position="396"/>
        <end position="530"/>
    </location>
</feature>
<dbReference type="InterPro" id="IPR043128">
    <property type="entry name" value="Rev_trsase/Diguanyl_cyclase"/>
</dbReference>
<dbReference type="PANTHER" id="PTHR44757:SF2">
    <property type="entry name" value="BIOFILM ARCHITECTURE MAINTENANCE PROTEIN MBAA"/>
    <property type="match status" value="1"/>
</dbReference>
<dbReference type="InterPro" id="IPR035919">
    <property type="entry name" value="EAL_sf"/>
</dbReference>
<dbReference type="NCBIfam" id="TIGR00254">
    <property type="entry name" value="GGDEF"/>
    <property type="match status" value="1"/>
</dbReference>
<dbReference type="SUPFAM" id="SSF55073">
    <property type="entry name" value="Nucleotide cyclase"/>
    <property type="match status" value="1"/>
</dbReference>
<dbReference type="Pfam" id="PF00563">
    <property type="entry name" value="EAL"/>
    <property type="match status" value="1"/>
</dbReference>
<comment type="caution">
    <text evidence="3">The sequence shown here is derived from an EMBL/GenBank/DDBJ whole genome shotgun (WGS) entry which is preliminary data.</text>
</comment>
<dbReference type="CDD" id="cd01949">
    <property type="entry name" value="GGDEF"/>
    <property type="match status" value="1"/>
</dbReference>
<dbReference type="SMART" id="SM00267">
    <property type="entry name" value="GGDEF"/>
    <property type="match status" value="1"/>
</dbReference>
<dbReference type="InterPro" id="IPR001633">
    <property type="entry name" value="EAL_dom"/>
</dbReference>
<organism evidence="3 4">
    <name type="scientific">Siccirubricoccus soli</name>
    <dbReference type="NCBI Taxonomy" id="2899147"/>
    <lineage>
        <taxon>Bacteria</taxon>
        <taxon>Pseudomonadati</taxon>
        <taxon>Pseudomonadota</taxon>
        <taxon>Alphaproteobacteria</taxon>
        <taxon>Acetobacterales</taxon>
        <taxon>Roseomonadaceae</taxon>
        <taxon>Siccirubricoccus</taxon>
    </lineage>
</organism>
<dbReference type="RefSeq" id="WP_252952297.1">
    <property type="nucleotide sequence ID" value="NZ_JAFIRR010000030.1"/>
</dbReference>